<dbReference type="Proteomes" id="UP000011599">
    <property type="component" value="Unassembled WGS sequence"/>
</dbReference>
<dbReference type="Gene3D" id="3.40.50.1010">
    <property type="entry name" value="5'-nuclease"/>
    <property type="match status" value="1"/>
</dbReference>
<feature type="domain" description="PIN" evidence="1">
    <location>
        <begin position="1"/>
        <end position="114"/>
    </location>
</feature>
<reference evidence="2 3" key="1">
    <citation type="journal article" date="2014" name="PLoS Genet.">
        <title>Phylogenetically driven sequencing of extremely halophilic archaea reveals strategies for static and dynamic osmo-response.</title>
        <authorList>
            <person name="Becker E.A."/>
            <person name="Seitzer P.M."/>
            <person name="Tritt A."/>
            <person name="Larsen D."/>
            <person name="Krusor M."/>
            <person name="Yao A.I."/>
            <person name="Wu D."/>
            <person name="Madern D."/>
            <person name="Eisen J.A."/>
            <person name="Darling A.E."/>
            <person name="Facciotti M.T."/>
        </authorList>
    </citation>
    <scope>NUCLEOTIDE SEQUENCE [LARGE SCALE GENOMIC DNA]</scope>
    <source>
        <strain evidence="2 3">GA33</strain>
    </source>
</reference>
<protein>
    <recommendedName>
        <fullName evidence="1">PIN domain-containing protein</fullName>
    </recommendedName>
</protein>
<dbReference type="SUPFAM" id="SSF88723">
    <property type="entry name" value="PIN domain-like"/>
    <property type="match status" value="1"/>
</dbReference>
<comment type="caution">
    <text evidence="2">The sequence shown here is derived from an EMBL/GenBank/DDBJ whole genome shotgun (WGS) entry which is preliminary data.</text>
</comment>
<gene>
    <name evidence="2" type="ORF">C496_03117</name>
</gene>
<proteinExistence type="predicted"/>
<dbReference type="OrthoDB" id="194754at2157"/>
<dbReference type="EMBL" id="AOHW01000006">
    <property type="protein sequence ID" value="ELY45899.1"/>
    <property type="molecule type" value="Genomic_DNA"/>
</dbReference>
<dbReference type="AlphaFoldDB" id="L9W8X7"/>
<dbReference type="eggNOG" id="arCOG07589">
    <property type="taxonomic scope" value="Archaea"/>
</dbReference>
<evidence type="ECO:0000313" key="3">
    <source>
        <dbReference type="Proteomes" id="UP000011599"/>
    </source>
</evidence>
<dbReference type="Pfam" id="PF01850">
    <property type="entry name" value="PIN"/>
    <property type="match status" value="1"/>
</dbReference>
<evidence type="ECO:0000259" key="1">
    <source>
        <dbReference type="Pfam" id="PF01850"/>
    </source>
</evidence>
<dbReference type="InterPro" id="IPR002716">
    <property type="entry name" value="PIN_dom"/>
</dbReference>
<dbReference type="InterPro" id="IPR029060">
    <property type="entry name" value="PIN-like_dom_sf"/>
</dbReference>
<keyword evidence="3" id="KW-1185">Reference proteome</keyword>
<evidence type="ECO:0000313" key="2">
    <source>
        <dbReference type="EMBL" id="ELY45899.1"/>
    </source>
</evidence>
<accession>L9W8X7</accession>
<sequence length="128" mass="14581">MYVDTDVVLAVLKADDWLSSAVDLEKIPDPKTSVATCIEVQYAMQDEWDRERRTTVHEQLADEGVQLVPLRFEHIDAGSTLQRAYERLNLFDAVHLGVATVLDETVVSTDTLYPEIQEIEHIDPRDLE</sequence>
<organism evidence="2 3">
    <name type="scientific">Natronorubrum tibetense GA33</name>
    <dbReference type="NCBI Taxonomy" id="1114856"/>
    <lineage>
        <taxon>Archaea</taxon>
        <taxon>Methanobacteriati</taxon>
        <taxon>Methanobacteriota</taxon>
        <taxon>Stenosarchaea group</taxon>
        <taxon>Halobacteria</taxon>
        <taxon>Halobacteriales</taxon>
        <taxon>Natrialbaceae</taxon>
        <taxon>Natronorubrum</taxon>
    </lineage>
</organism>
<name>L9W8X7_9EURY</name>
<dbReference type="PATRIC" id="fig|1114856.3.peg.641"/>
<dbReference type="RefSeq" id="WP_006088341.1">
    <property type="nucleotide sequence ID" value="NZ_AOHW01000006.1"/>
</dbReference>